<keyword evidence="5" id="KW-1185">Reference proteome</keyword>
<accession>A0ABV9T7X3</accession>
<evidence type="ECO:0000313" key="4">
    <source>
        <dbReference type="EMBL" id="MFC4874889.1"/>
    </source>
</evidence>
<dbReference type="Proteomes" id="UP001595818">
    <property type="component" value="Unassembled WGS sequence"/>
</dbReference>
<organism evidence="4 5">
    <name type="scientific">Negadavirga shengliensis</name>
    <dbReference type="NCBI Taxonomy" id="1389218"/>
    <lineage>
        <taxon>Bacteria</taxon>
        <taxon>Pseudomonadati</taxon>
        <taxon>Bacteroidota</taxon>
        <taxon>Cytophagia</taxon>
        <taxon>Cytophagales</taxon>
        <taxon>Cyclobacteriaceae</taxon>
        <taxon>Negadavirga</taxon>
    </lineage>
</organism>
<dbReference type="PANTHER" id="PTHR45745">
    <property type="entry name" value="PHOSPHOMANNOMUTASE 45A"/>
    <property type="match status" value="1"/>
</dbReference>
<reference evidence="5" key="1">
    <citation type="journal article" date="2019" name="Int. J. Syst. Evol. Microbiol.">
        <title>The Global Catalogue of Microorganisms (GCM) 10K type strain sequencing project: providing services to taxonomists for standard genome sequencing and annotation.</title>
        <authorList>
            <consortium name="The Broad Institute Genomics Platform"/>
            <consortium name="The Broad Institute Genome Sequencing Center for Infectious Disease"/>
            <person name="Wu L."/>
            <person name="Ma J."/>
        </authorList>
    </citation>
    <scope>NUCLEOTIDE SEQUENCE [LARGE SCALE GENOMIC DNA]</scope>
    <source>
        <strain evidence="5">CGMCC 4.7466</strain>
    </source>
</reference>
<keyword evidence="1" id="KW-0479">Metal-binding</keyword>
<dbReference type="Gene3D" id="3.40.120.10">
    <property type="entry name" value="Alpha-D-Glucose-1,6-Bisphosphate, subunit A, domain 3"/>
    <property type="match status" value="2"/>
</dbReference>
<keyword evidence="3" id="KW-0413">Isomerase</keyword>
<dbReference type="PANTHER" id="PTHR45745:SF1">
    <property type="entry name" value="PHOSPHOGLUCOMUTASE 2B-RELATED"/>
    <property type="match status" value="1"/>
</dbReference>
<evidence type="ECO:0000256" key="3">
    <source>
        <dbReference type="ARBA" id="ARBA00023235"/>
    </source>
</evidence>
<gene>
    <name evidence="4" type="ORF">ACFPFU_24510</name>
</gene>
<evidence type="ECO:0000313" key="5">
    <source>
        <dbReference type="Proteomes" id="UP001595818"/>
    </source>
</evidence>
<evidence type="ECO:0000256" key="2">
    <source>
        <dbReference type="ARBA" id="ARBA00022842"/>
    </source>
</evidence>
<keyword evidence="2" id="KW-0460">Magnesium</keyword>
<dbReference type="EMBL" id="JBHSJJ010000024">
    <property type="protein sequence ID" value="MFC4874889.1"/>
    <property type="molecule type" value="Genomic_DNA"/>
</dbReference>
<sequence>MEDTQPVEEINEIKGLFFMPQTAQQQKFSDVDNHAGLQFNYYDPAKHSDENLNYKFLLPALESIKGSDFDFVLGFDHGLQRMIIGYPHPDGKFLVFNAHQQAAMLAHYFLRTNQNEADRLVVKGLVLSQQIDKIITKNGGIYRESHAGYDHLKEVISSVDQEVVFLAFDEKNHVMMNLESGENIKEILRFFIEMMAGLKAQKKGLYDYHVDIQVRYKLYAEKTFNISSEGENKKIFDRFRLHPPSDAMHEELVSISDFKKRLFSNKLTGRKSEIELEQMDMVQLEYSSGLKITVEMTDEGSKLFLHLSDYTDCYNKESFPEARKNIHDRLLKVVVSLGKMVINVN</sequence>
<protein>
    <submittedName>
        <fullName evidence="4">Uncharacterized protein</fullName>
    </submittedName>
</protein>
<evidence type="ECO:0000256" key="1">
    <source>
        <dbReference type="ARBA" id="ARBA00022723"/>
    </source>
</evidence>
<dbReference type="RefSeq" id="WP_377069178.1">
    <property type="nucleotide sequence ID" value="NZ_JBHSJJ010000024.1"/>
</dbReference>
<comment type="caution">
    <text evidence="4">The sequence shown here is derived from an EMBL/GenBank/DDBJ whole genome shotgun (WGS) entry which is preliminary data.</text>
</comment>
<dbReference type="InterPro" id="IPR016055">
    <property type="entry name" value="A-D-PHexomutase_a/b/a-I/II/III"/>
</dbReference>
<proteinExistence type="predicted"/>
<name>A0ABV9T7X3_9BACT</name>
<dbReference type="SUPFAM" id="SSF53738">
    <property type="entry name" value="Phosphoglucomutase, first 3 domains"/>
    <property type="match status" value="1"/>
</dbReference>